<evidence type="ECO:0000256" key="2">
    <source>
        <dbReference type="SAM" id="SignalP"/>
    </source>
</evidence>
<dbReference type="AlphaFoldDB" id="A0A918SKR8"/>
<organism evidence="4 5">
    <name type="scientific">Salinimicrobium marinum</name>
    <dbReference type="NCBI Taxonomy" id="680283"/>
    <lineage>
        <taxon>Bacteria</taxon>
        <taxon>Pseudomonadati</taxon>
        <taxon>Bacteroidota</taxon>
        <taxon>Flavobacteriia</taxon>
        <taxon>Flavobacteriales</taxon>
        <taxon>Flavobacteriaceae</taxon>
        <taxon>Salinimicrobium</taxon>
    </lineage>
</organism>
<feature type="coiled-coil region" evidence="1">
    <location>
        <begin position="13"/>
        <end position="40"/>
    </location>
</feature>
<dbReference type="EMBL" id="BMXB01000019">
    <property type="protein sequence ID" value="GHA48440.1"/>
    <property type="molecule type" value="Genomic_DNA"/>
</dbReference>
<keyword evidence="2" id="KW-0732">Signal</keyword>
<name>A0A918SKR8_9FLAO</name>
<feature type="domain" description="DUF4412" evidence="3">
    <location>
        <begin position="85"/>
        <end position="261"/>
    </location>
</feature>
<evidence type="ECO:0000313" key="4">
    <source>
        <dbReference type="EMBL" id="GHA48440.1"/>
    </source>
</evidence>
<dbReference type="Proteomes" id="UP000610456">
    <property type="component" value="Unassembled WGS sequence"/>
</dbReference>
<dbReference type="Pfam" id="PF14371">
    <property type="entry name" value="DUF4412"/>
    <property type="match status" value="1"/>
</dbReference>
<protein>
    <recommendedName>
        <fullName evidence="3">DUF4412 domain-containing protein</fullName>
    </recommendedName>
</protein>
<keyword evidence="1" id="KW-0175">Coiled coil</keyword>
<evidence type="ECO:0000256" key="1">
    <source>
        <dbReference type="SAM" id="Coils"/>
    </source>
</evidence>
<comment type="caution">
    <text evidence="4">The sequence shown here is derived from an EMBL/GenBank/DDBJ whole genome shotgun (WGS) entry which is preliminary data.</text>
</comment>
<reference evidence="4" key="1">
    <citation type="journal article" date="2014" name="Int. J. Syst. Evol. Microbiol.">
        <title>Complete genome sequence of Corynebacterium casei LMG S-19264T (=DSM 44701T), isolated from a smear-ripened cheese.</title>
        <authorList>
            <consortium name="US DOE Joint Genome Institute (JGI-PGF)"/>
            <person name="Walter F."/>
            <person name="Albersmeier A."/>
            <person name="Kalinowski J."/>
            <person name="Ruckert C."/>
        </authorList>
    </citation>
    <scope>NUCLEOTIDE SEQUENCE</scope>
    <source>
        <strain evidence="4">KCTC 12719</strain>
    </source>
</reference>
<feature type="chain" id="PRO_5037434842" description="DUF4412 domain-containing protein" evidence="2">
    <location>
        <begin position="21"/>
        <end position="274"/>
    </location>
</feature>
<feature type="signal peptide" evidence="2">
    <location>
        <begin position="1"/>
        <end position="20"/>
    </location>
</feature>
<dbReference type="RefSeq" id="WP_189605863.1">
    <property type="nucleotide sequence ID" value="NZ_BMXB01000019.1"/>
</dbReference>
<reference evidence="4" key="2">
    <citation type="submission" date="2020-09" db="EMBL/GenBank/DDBJ databases">
        <authorList>
            <person name="Sun Q."/>
            <person name="Kim S."/>
        </authorList>
    </citation>
    <scope>NUCLEOTIDE SEQUENCE</scope>
    <source>
        <strain evidence="4">KCTC 12719</strain>
    </source>
</reference>
<gene>
    <name evidence="4" type="ORF">GCM10007103_31650</name>
</gene>
<evidence type="ECO:0000259" key="3">
    <source>
        <dbReference type="Pfam" id="PF14371"/>
    </source>
</evidence>
<keyword evidence="5" id="KW-1185">Reference proteome</keyword>
<sequence length="274" mass="31242">MKKLIYLMLFAFLVSASAEAQFLKKLKKKVEQKVENTVTENISNKAANEADKSLNNLWETQLENSSFSMGTERVDPSEIPGSYNFEWEYNMNMKTSEGNMDMIYLLKEDASYIGLKVPQAENMITVLDTENDLTVIFMHSKESNMVMATRMDVEATEQQEAQDSYEEMEVEEIGSKTIMGYDCQGYKMENDDHVFTFYVTDEAEVSFNDIYKTSSKDLPKGFENAEWMKNGEGLMMEMQMEDKKNPAKSATMTCTGIEKNPMSINKSDYQGIGG</sequence>
<dbReference type="InterPro" id="IPR025524">
    <property type="entry name" value="DUF4412"/>
</dbReference>
<proteinExistence type="predicted"/>
<evidence type="ECO:0000313" key="5">
    <source>
        <dbReference type="Proteomes" id="UP000610456"/>
    </source>
</evidence>
<accession>A0A918SKR8</accession>